<feature type="chain" id="PRO_5008627562" description="Calpain catalytic domain-containing protein" evidence="1">
    <location>
        <begin position="23"/>
        <end position="291"/>
    </location>
</feature>
<dbReference type="Proteomes" id="UP000092666">
    <property type="component" value="Unassembled WGS sequence"/>
</dbReference>
<protein>
    <recommendedName>
        <fullName evidence="4">Calpain catalytic domain-containing protein</fullName>
    </recommendedName>
</protein>
<gene>
    <name evidence="2" type="ORF">I316_00134</name>
</gene>
<dbReference type="AlphaFoldDB" id="A0A1B9H3T7"/>
<keyword evidence="1" id="KW-0732">Signal</keyword>
<evidence type="ECO:0008006" key="4">
    <source>
        <dbReference type="Google" id="ProtNLM"/>
    </source>
</evidence>
<organism evidence="2 3">
    <name type="scientific">Kwoniella heveanensis BCC8398</name>
    <dbReference type="NCBI Taxonomy" id="1296120"/>
    <lineage>
        <taxon>Eukaryota</taxon>
        <taxon>Fungi</taxon>
        <taxon>Dikarya</taxon>
        <taxon>Basidiomycota</taxon>
        <taxon>Agaricomycotina</taxon>
        <taxon>Tremellomycetes</taxon>
        <taxon>Tremellales</taxon>
        <taxon>Cryptococcaceae</taxon>
        <taxon>Kwoniella</taxon>
    </lineage>
</organism>
<keyword evidence="3" id="KW-1185">Reference proteome</keyword>
<evidence type="ECO:0000256" key="1">
    <source>
        <dbReference type="SAM" id="SignalP"/>
    </source>
</evidence>
<reference evidence="3" key="2">
    <citation type="submission" date="2013-12" db="EMBL/GenBank/DDBJ databases">
        <title>Evolution of pathogenesis and genome organization in the Tremellales.</title>
        <authorList>
            <person name="Cuomo C."/>
            <person name="Litvintseva A."/>
            <person name="Heitman J."/>
            <person name="Chen Y."/>
            <person name="Sun S."/>
            <person name="Springer D."/>
            <person name="Dromer F."/>
            <person name="Young S."/>
            <person name="Zeng Q."/>
            <person name="Chapman S."/>
            <person name="Gujja S."/>
            <person name="Saif S."/>
            <person name="Birren B."/>
        </authorList>
    </citation>
    <scope>NUCLEOTIDE SEQUENCE [LARGE SCALE GENOMIC DNA]</scope>
    <source>
        <strain evidence="3">BCC8398</strain>
    </source>
</reference>
<evidence type="ECO:0000313" key="3">
    <source>
        <dbReference type="Proteomes" id="UP000092666"/>
    </source>
</evidence>
<accession>A0A1B9H3T7</accession>
<feature type="signal peptide" evidence="1">
    <location>
        <begin position="1"/>
        <end position="22"/>
    </location>
</feature>
<reference evidence="2 3" key="1">
    <citation type="submission" date="2013-07" db="EMBL/GenBank/DDBJ databases">
        <title>The Genome Sequence of Cryptococcus heveanensis BCC8398.</title>
        <authorList>
            <consortium name="The Broad Institute Genome Sequencing Platform"/>
            <person name="Cuomo C."/>
            <person name="Litvintseva A."/>
            <person name="Chen Y."/>
            <person name="Heitman J."/>
            <person name="Sun S."/>
            <person name="Springer D."/>
            <person name="Dromer F."/>
            <person name="Young S.K."/>
            <person name="Zeng Q."/>
            <person name="Gargeya S."/>
            <person name="Fitzgerald M."/>
            <person name="Abouelleil A."/>
            <person name="Alvarado L."/>
            <person name="Berlin A.M."/>
            <person name="Chapman S.B."/>
            <person name="Dewar J."/>
            <person name="Goldberg J."/>
            <person name="Griggs A."/>
            <person name="Gujja S."/>
            <person name="Hansen M."/>
            <person name="Howarth C."/>
            <person name="Imamovic A."/>
            <person name="Larimer J."/>
            <person name="McCowan C."/>
            <person name="Murphy C."/>
            <person name="Pearson M."/>
            <person name="Priest M."/>
            <person name="Roberts A."/>
            <person name="Saif S."/>
            <person name="Shea T."/>
            <person name="Sykes S."/>
            <person name="Wortman J."/>
            <person name="Nusbaum C."/>
            <person name="Birren B."/>
        </authorList>
    </citation>
    <scope>NUCLEOTIDE SEQUENCE [LARGE SCALE GENOMIC DNA]</scope>
    <source>
        <strain evidence="2 3">BCC8398</strain>
    </source>
</reference>
<dbReference type="EMBL" id="KI669492">
    <property type="protein sequence ID" value="OCF37910.1"/>
    <property type="molecule type" value="Genomic_DNA"/>
</dbReference>
<proteinExistence type="predicted"/>
<sequence length="291" mass="32394">MRLSPVYAQVLASLVLLHVCRSAAISPVGVEPSTELSMVRRDDGPKKNELVPKAGPTIWDVSQDDIGSTWYTCMLGAIANKDQNIIKKLYRDTGSGDGALGAKTEKAQFHAYNAQGELETREMFWDNITDNHDYKTGKHWYIAGSEMTAEDVNGYLGTDHDKLSAGSPVDAYHMLTGERALMKQIPKGDEGGQVFYDLLQAVKSDKGNKPFVFQIGDEGKNAYGLYRRNWYAVTGFDDSSPDQNGGERWKAAKVTYYRAKEQELLTAEIPAILEYVVQTVFPETWPPPNKD</sequence>
<name>A0A1B9H3T7_9TREE</name>
<evidence type="ECO:0000313" key="2">
    <source>
        <dbReference type="EMBL" id="OCF37910.1"/>
    </source>
</evidence>